<dbReference type="Pfam" id="PF04253">
    <property type="entry name" value="TFR_dimer"/>
    <property type="match status" value="1"/>
</dbReference>
<dbReference type="InterPro" id="IPR007484">
    <property type="entry name" value="Peptidase_M28"/>
</dbReference>
<sequence length="746" mass="79155">MRRAASSILALTLAAGLALPALADAKLEQAFDAQISPAEMSAWMKDMASEPNHVGSPHDKANAEALLARYKSWGWDAHIETFQVLYPTPISSSLELVGASPFKATLTEAPVPGDETSSRTKDQLPAYVAFQGDGDVTAPLVYVNYGMPADYDALERMGVSVKGKIVIARYGAGWRGLKPKLAQDHGAVGCIIYSDPADDGYATDDVYPKGAARPAQGFQRGSVAVMPTYPGDPLTPGVGATEKAKRIKREDAPTILKIPTLPISYGDAQHFLAALDGDVAPSNWRGALPITYHVGGSEAAKVRIAVKSDWSLKTVYDVVAMIKGSTYPDQWVLRGNHHDGWVFGASDPLSGNVAQQAEAKAIGGLLKQGWRPKRTLVYLSWDAEEPMLLGSTEWVETHAEELAQKGVVYINSDGNGRGFLGAGGSHSLERFVNDVAKDVTDPQTGVSVSARLRAAAQVAAASPGASPRLQAQAKAAADPSRDMPIDALGSGSDYSSFLQHIGLATLDVGYGGEGSSGGVYHSAYDTWEHHSRFVDPGFAYAGALAKTGGRLVLRMADADLPPQRYTNFADTVGGYLDEVKKLADTKRETQVTQAKLLAAGAYKLADDPTETHGPPTPLKPVPYFNFAPMDNAVATLKASAKAYDAALAAKGASLSPDAKARLFALTRGVEMTLTSDVGLPGRPWYKNLVYAPGVYTGYGAKTLPGVREAIEEERWADADKYSVLTAQALTAYAAKLDEATKLINGG</sequence>
<evidence type="ECO:0000259" key="5">
    <source>
        <dbReference type="Pfam" id="PF04253"/>
    </source>
</evidence>
<dbReference type="Pfam" id="PF02225">
    <property type="entry name" value="PA"/>
    <property type="match status" value="1"/>
</dbReference>
<comment type="similarity">
    <text evidence="1">Belongs to the peptidase M28 family. M28B subfamily.</text>
</comment>
<gene>
    <name evidence="7" type="ORF">ACFQ27_04710</name>
</gene>
<evidence type="ECO:0000256" key="1">
    <source>
        <dbReference type="ARBA" id="ARBA00005634"/>
    </source>
</evidence>
<dbReference type="Gene3D" id="3.40.630.10">
    <property type="entry name" value="Zn peptidases"/>
    <property type="match status" value="1"/>
</dbReference>
<evidence type="ECO:0000256" key="3">
    <source>
        <dbReference type="SAM" id="SignalP"/>
    </source>
</evidence>
<organism evidence="7 8">
    <name type="scientific">Phenylobacterium conjunctum</name>
    <dbReference type="NCBI Taxonomy" id="1298959"/>
    <lineage>
        <taxon>Bacteria</taxon>
        <taxon>Pseudomonadati</taxon>
        <taxon>Pseudomonadota</taxon>
        <taxon>Alphaproteobacteria</taxon>
        <taxon>Caulobacterales</taxon>
        <taxon>Caulobacteraceae</taxon>
        <taxon>Phenylobacterium</taxon>
    </lineage>
</organism>
<keyword evidence="3" id="KW-0732">Signal</keyword>
<dbReference type="SUPFAM" id="SSF52025">
    <property type="entry name" value="PA domain"/>
    <property type="match status" value="1"/>
</dbReference>
<protein>
    <submittedName>
        <fullName evidence="7">Transferrin receptor-like dimerization domain-containing protein</fullName>
    </submittedName>
</protein>
<feature type="domain" description="Transferrin receptor-like dimerisation" evidence="5">
    <location>
        <begin position="625"/>
        <end position="736"/>
    </location>
</feature>
<feature type="region of interest" description="Disordered" evidence="2">
    <location>
        <begin position="463"/>
        <end position="482"/>
    </location>
</feature>
<dbReference type="SUPFAM" id="SSF53187">
    <property type="entry name" value="Zn-dependent exopeptidases"/>
    <property type="match status" value="1"/>
</dbReference>
<evidence type="ECO:0000256" key="2">
    <source>
        <dbReference type="SAM" id="MobiDB-lite"/>
    </source>
</evidence>
<dbReference type="SUPFAM" id="SSF47672">
    <property type="entry name" value="Transferrin receptor-like dimerisation domain"/>
    <property type="match status" value="1"/>
</dbReference>
<accession>A0ABW3SZG0</accession>
<keyword evidence="8" id="KW-1185">Reference proteome</keyword>
<feature type="chain" id="PRO_5046833213" evidence="3">
    <location>
        <begin position="24"/>
        <end position="746"/>
    </location>
</feature>
<dbReference type="PANTHER" id="PTHR10404:SF46">
    <property type="entry name" value="VACUOLAR PROTEIN SORTING-ASSOCIATED PROTEIN 70"/>
    <property type="match status" value="1"/>
</dbReference>
<dbReference type="InterPro" id="IPR039373">
    <property type="entry name" value="Peptidase_M28B"/>
</dbReference>
<evidence type="ECO:0000259" key="6">
    <source>
        <dbReference type="Pfam" id="PF04389"/>
    </source>
</evidence>
<feature type="signal peptide" evidence="3">
    <location>
        <begin position="1"/>
        <end position="23"/>
    </location>
</feature>
<evidence type="ECO:0000313" key="7">
    <source>
        <dbReference type="EMBL" id="MFD1189872.1"/>
    </source>
</evidence>
<dbReference type="RefSeq" id="WP_377352790.1">
    <property type="nucleotide sequence ID" value="NZ_JBHTLQ010000007.1"/>
</dbReference>
<dbReference type="Gene3D" id="3.50.30.30">
    <property type="match status" value="1"/>
</dbReference>
<evidence type="ECO:0000259" key="4">
    <source>
        <dbReference type="Pfam" id="PF02225"/>
    </source>
</evidence>
<dbReference type="InterPro" id="IPR036757">
    <property type="entry name" value="TFR-like_dimer_dom_sf"/>
</dbReference>
<dbReference type="Gene3D" id="1.20.930.40">
    <property type="entry name" value="Transferrin receptor-like, dimerisation domain"/>
    <property type="match status" value="1"/>
</dbReference>
<dbReference type="InterPro" id="IPR007365">
    <property type="entry name" value="TFR-like_dimer_dom"/>
</dbReference>
<dbReference type="CDD" id="cd02121">
    <property type="entry name" value="PA_GCPII_like"/>
    <property type="match status" value="1"/>
</dbReference>
<proteinExistence type="inferred from homology"/>
<dbReference type="EMBL" id="JBHTLQ010000007">
    <property type="protein sequence ID" value="MFD1189872.1"/>
    <property type="molecule type" value="Genomic_DNA"/>
</dbReference>
<evidence type="ECO:0000313" key="8">
    <source>
        <dbReference type="Proteomes" id="UP001597216"/>
    </source>
</evidence>
<feature type="domain" description="PA" evidence="4">
    <location>
        <begin position="136"/>
        <end position="220"/>
    </location>
</feature>
<reference evidence="8" key="1">
    <citation type="journal article" date="2019" name="Int. J. Syst. Evol. Microbiol.">
        <title>The Global Catalogue of Microorganisms (GCM) 10K type strain sequencing project: providing services to taxonomists for standard genome sequencing and annotation.</title>
        <authorList>
            <consortium name="The Broad Institute Genomics Platform"/>
            <consortium name="The Broad Institute Genome Sequencing Center for Infectious Disease"/>
            <person name="Wu L."/>
            <person name="Ma J."/>
        </authorList>
    </citation>
    <scope>NUCLEOTIDE SEQUENCE [LARGE SCALE GENOMIC DNA]</scope>
    <source>
        <strain evidence="8">CCUG 55074</strain>
    </source>
</reference>
<dbReference type="Proteomes" id="UP001597216">
    <property type="component" value="Unassembled WGS sequence"/>
</dbReference>
<name>A0ABW3SZG0_9CAUL</name>
<dbReference type="PANTHER" id="PTHR10404">
    <property type="entry name" value="N-ACETYLATED-ALPHA-LINKED ACIDIC DIPEPTIDASE"/>
    <property type="match status" value="1"/>
</dbReference>
<comment type="caution">
    <text evidence="7">The sequence shown here is derived from an EMBL/GenBank/DDBJ whole genome shotgun (WGS) entry which is preliminary data.</text>
</comment>
<feature type="domain" description="Peptidase M28" evidence="6">
    <location>
        <begin position="318"/>
        <end position="531"/>
    </location>
</feature>
<dbReference type="Pfam" id="PF04389">
    <property type="entry name" value="Peptidase_M28"/>
    <property type="match status" value="1"/>
</dbReference>
<dbReference type="InterPro" id="IPR003137">
    <property type="entry name" value="PA_domain"/>
</dbReference>
<dbReference type="InterPro" id="IPR046450">
    <property type="entry name" value="PA_dom_sf"/>
</dbReference>